<reference evidence="1" key="1">
    <citation type="submission" date="2018-06" db="EMBL/GenBank/DDBJ databases">
        <authorList>
            <person name="Zhirakovskaya E."/>
        </authorList>
    </citation>
    <scope>NUCLEOTIDE SEQUENCE</scope>
</reference>
<accession>A0A3B0UVR4</accession>
<gene>
    <name evidence="1" type="ORF">MNBD_BACTEROID07-828</name>
</gene>
<proteinExistence type="predicted"/>
<feature type="non-terminal residue" evidence="1">
    <location>
        <position position="22"/>
    </location>
</feature>
<organism evidence="1">
    <name type="scientific">hydrothermal vent metagenome</name>
    <dbReference type="NCBI Taxonomy" id="652676"/>
    <lineage>
        <taxon>unclassified sequences</taxon>
        <taxon>metagenomes</taxon>
        <taxon>ecological metagenomes</taxon>
    </lineage>
</organism>
<dbReference type="AlphaFoldDB" id="A0A3B0UVR4"/>
<sequence>MKRLLLLLFLAVSVGFLPLKAQ</sequence>
<evidence type="ECO:0000313" key="1">
    <source>
        <dbReference type="EMBL" id="VAW28689.1"/>
    </source>
</evidence>
<protein>
    <submittedName>
        <fullName evidence="1">Uncharacterized protein</fullName>
    </submittedName>
</protein>
<name>A0A3B0UVR4_9ZZZZ</name>
<dbReference type="EMBL" id="UOET01000274">
    <property type="protein sequence ID" value="VAW28689.1"/>
    <property type="molecule type" value="Genomic_DNA"/>
</dbReference>